<keyword evidence="4" id="KW-0804">Transcription</keyword>
<evidence type="ECO:0000256" key="3">
    <source>
        <dbReference type="ARBA" id="ARBA00023125"/>
    </source>
</evidence>
<dbReference type="InterPro" id="IPR005119">
    <property type="entry name" value="LysR_subst-bd"/>
</dbReference>
<sequence length="257" mass="28680">MRTPEGLSPTPRAVALAGTVARLLHETEESIIKPDAFDPHTAEAHFVVGAPDRISLPVFLPLMRRLGQIAPKVGLQLRTTDRDYAIRLIEGGDIALALGWFEQTPPHIERLLAFEDVFVCLCRSDHPLLAGSKMPTLTDILEYGHLVVSSTGDQRAVFDTVLERHGLTRTIAATVMNFTIVPELLLGSDLIGVFTHLTADYLTQRYPLTIAPVPLEVAPVANHLIWHRRFNEDPAHKWLREELRLAWKGSKFLPSQL</sequence>
<accession>A0A917EIL2</accession>
<evidence type="ECO:0000313" key="6">
    <source>
        <dbReference type="EMBL" id="GGE45456.1"/>
    </source>
</evidence>
<proteinExistence type="inferred from homology"/>
<dbReference type="Proteomes" id="UP000606730">
    <property type="component" value="Unassembled WGS sequence"/>
</dbReference>
<dbReference type="SUPFAM" id="SSF53850">
    <property type="entry name" value="Periplasmic binding protein-like II"/>
    <property type="match status" value="1"/>
</dbReference>
<feature type="domain" description="LysR substrate-binding" evidence="5">
    <location>
        <begin position="45"/>
        <end position="244"/>
    </location>
</feature>
<dbReference type="CDD" id="cd08417">
    <property type="entry name" value="PBP2_Nitroaromatics_like"/>
    <property type="match status" value="1"/>
</dbReference>
<evidence type="ECO:0000256" key="4">
    <source>
        <dbReference type="ARBA" id="ARBA00023163"/>
    </source>
</evidence>
<protein>
    <submittedName>
        <fullName evidence="6">LysR family transcriptional regulator</fullName>
    </submittedName>
</protein>
<dbReference type="PANTHER" id="PTHR30118">
    <property type="entry name" value="HTH-TYPE TRANSCRIPTIONAL REGULATOR LEUO-RELATED"/>
    <property type="match status" value="1"/>
</dbReference>
<dbReference type="InterPro" id="IPR050389">
    <property type="entry name" value="LysR-type_TF"/>
</dbReference>
<evidence type="ECO:0000256" key="1">
    <source>
        <dbReference type="ARBA" id="ARBA00009437"/>
    </source>
</evidence>
<dbReference type="GO" id="GO:0006355">
    <property type="term" value="P:regulation of DNA-templated transcription"/>
    <property type="evidence" value="ECO:0007669"/>
    <property type="project" value="InterPro"/>
</dbReference>
<keyword evidence="3" id="KW-0238">DNA-binding</keyword>
<keyword evidence="7" id="KW-1185">Reference proteome</keyword>
<dbReference type="PANTHER" id="PTHR30118:SF15">
    <property type="entry name" value="TRANSCRIPTIONAL REGULATORY PROTEIN"/>
    <property type="match status" value="1"/>
</dbReference>
<dbReference type="Gene3D" id="3.40.190.10">
    <property type="entry name" value="Periplasmic binding protein-like II"/>
    <property type="match status" value="2"/>
</dbReference>
<reference evidence="6" key="2">
    <citation type="submission" date="2020-09" db="EMBL/GenBank/DDBJ databases">
        <authorList>
            <person name="Sun Q."/>
            <person name="Zhou Y."/>
        </authorList>
    </citation>
    <scope>NUCLEOTIDE SEQUENCE</scope>
    <source>
        <strain evidence="6">CGMCC 1.16012</strain>
    </source>
</reference>
<evidence type="ECO:0000259" key="5">
    <source>
        <dbReference type="Pfam" id="PF03466"/>
    </source>
</evidence>
<name>A0A917EIL2_9RHOB</name>
<dbReference type="EMBL" id="BMKN01000001">
    <property type="protein sequence ID" value="GGE45456.1"/>
    <property type="molecule type" value="Genomic_DNA"/>
</dbReference>
<organism evidence="6 7">
    <name type="scientific">Actibacterium pelagium</name>
    <dbReference type="NCBI Taxonomy" id="2029103"/>
    <lineage>
        <taxon>Bacteria</taxon>
        <taxon>Pseudomonadati</taxon>
        <taxon>Pseudomonadota</taxon>
        <taxon>Alphaproteobacteria</taxon>
        <taxon>Rhodobacterales</taxon>
        <taxon>Roseobacteraceae</taxon>
        <taxon>Actibacterium</taxon>
    </lineage>
</organism>
<dbReference type="GO" id="GO:0003677">
    <property type="term" value="F:DNA binding"/>
    <property type="evidence" value="ECO:0007669"/>
    <property type="project" value="UniProtKB-KW"/>
</dbReference>
<comment type="similarity">
    <text evidence="1">Belongs to the LysR transcriptional regulatory family.</text>
</comment>
<evidence type="ECO:0000256" key="2">
    <source>
        <dbReference type="ARBA" id="ARBA00023015"/>
    </source>
</evidence>
<comment type="caution">
    <text evidence="6">The sequence shown here is derived from an EMBL/GenBank/DDBJ whole genome shotgun (WGS) entry which is preliminary data.</text>
</comment>
<evidence type="ECO:0000313" key="7">
    <source>
        <dbReference type="Proteomes" id="UP000606730"/>
    </source>
</evidence>
<reference evidence="6" key="1">
    <citation type="journal article" date="2014" name="Int. J. Syst. Evol. Microbiol.">
        <title>Complete genome sequence of Corynebacterium casei LMG S-19264T (=DSM 44701T), isolated from a smear-ripened cheese.</title>
        <authorList>
            <consortium name="US DOE Joint Genome Institute (JGI-PGF)"/>
            <person name="Walter F."/>
            <person name="Albersmeier A."/>
            <person name="Kalinowski J."/>
            <person name="Ruckert C."/>
        </authorList>
    </citation>
    <scope>NUCLEOTIDE SEQUENCE</scope>
    <source>
        <strain evidence="6">CGMCC 1.16012</strain>
    </source>
</reference>
<dbReference type="InterPro" id="IPR037402">
    <property type="entry name" value="YidZ_PBP2"/>
</dbReference>
<dbReference type="AlphaFoldDB" id="A0A917EIL2"/>
<dbReference type="Pfam" id="PF03466">
    <property type="entry name" value="LysR_substrate"/>
    <property type="match status" value="1"/>
</dbReference>
<gene>
    <name evidence="6" type="ORF">GCM10011517_11320</name>
</gene>
<keyword evidence="2" id="KW-0805">Transcription regulation</keyword>